<protein>
    <submittedName>
        <fullName evidence="1">Uncharacterized protein</fullName>
    </submittedName>
</protein>
<sequence length="155" mass="18243">MAAAVLSLNSRVRSSHNSERSDECIDILMMWGFFFITSRNNTPISNFGGGFRYKSEYPWCIMRSKVNIFRQFSKKIEKNKKKKDGKTGIFTQNQYSTKSIFFYGCNSKTNHCKYTSLLTVPYEFSNFYEICRKRENVQYKSVDKIFLAQSTYLKI</sequence>
<evidence type="ECO:0000313" key="2">
    <source>
        <dbReference type="Proteomes" id="UP000478052"/>
    </source>
</evidence>
<dbReference type="EMBL" id="VUJU01002268">
    <property type="protein sequence ID" value="KAF0761912.1"/>
    <property type="molecule type" value="Genomic_DNA"/>
</dbReference>
<accession>A0A6G0YV96</accession>
<reference evidence="1 2" key="1">
    <citation type="submission" date="2019-08" db="EMBL/GenBank/DDBJ databases">
        <title>Whole genome of Aphis craccivora.</title>
        <authorList>
            <person name="Voronova N.V."/>
            <person name="Shulinski R.S."/>
            <person name="Bandarenka Y.V."/>
            <person name="Zhorov D.G."/>
            <person name="Warner D."/>
        </authorList>
    </citation>
    <scope>NUCLEOTIDE SEQUENCE [LARGE SCALE GENOMIC DNA]</scope>
    <source>
        <strain evidence="1">180601</strain>
        <tissue evidence="1">Whole Body</tissue>
    </source>
</reference>
<dbReference type="AlphaFoldDB" id="A0A6G0YV96"/>
<gene>
    <name evidence="1" type="ORF">FWK35_00009520</name>
</gene>
<name>A0A6G0YV96_APHCR</name>
<organism evidence="1 2">
    <name type="scientific">Aphis craccivora</name>
    <name type="common">Cowpea aphid</name>
    <dbReference type="NCBI Taxonomy" id="307492"/>
    <lineage>
        <taxon>Eukaryota</taxon>
        <taxon>Metazoa</taxon>
        <taxon>Ecdysozoa</taxon>
        <taxon>Arthropoda</taxon>
        <taxon>Hexapoda</taxon>
        <taxon>Insecta</taxon>
        <taxon>Pterygota</taxon>
        <taxon>Neoptera</taxon>
        <taxon>Paraneoptera</taxon>
        <taxon>Hemiptera</taxon>
        <taxon>Sternorrhyncha</taxon>
        <taxon>Aphidomorpha</taxon>
        <taxon>Aphidoidea</taxon>
        <taxon>Aphididae</taxon>
        <taxon>Aphidini</taxon>
        <taxon>Aphis</taxon>
        <taxon>Aphis</taxon>
    </lineage>
</organism>
<evidence type="ECO:0000313" key="1">
    <source>
        <dbReference type="EMBL" id="KAF0761912.1"/>
    </source>
</evidence>
<comment type="caution">
    <text evidence="1">The sequence shown here is derived from an EMBL/GenBank/DDBJ whole genome shotgun (WGS) entry which is preliminary data.</text>
</comment>
<dbReference type="Proteomes" id="UP000478052">
    <property type="component" value="Unassembled WGS sequence"/>
</dbReference>
<proteinExistence type="predicted"/>
<keyword evidence="2" id="KW-1185">Reference proteome</keyword>